<accession>A0A839V9P2</accession>
<evidence type="ECO:0000259" key="1">
    <source>
        <dbReference type="Pfam" id="PF10047"/>
    </source>
</evidence>
<protein>
    <recommendedName>
        <fullName evidence="1">DUF2281 domain-containing protein</fullName>
    </recommendedName>
</protein>
<keyword evidence="3" id="KW-1185">Reference proteome</keyword>
<sequence length="85" mass="9567">MITNIVASESTMSTVEQIAQQIGRLPEPLQQEVLDFVEFLQSKHHIPSEKPSSGSLLELQGGLERSTTFSGDELKLQERLRAEWD</sequence>
<comment type="caution">
    <text evidence="2">The sequence shown here is derived from an EMBL/GenBank/DDBJ whole genome shotgun (WGS) entry which is preliminary data.</text>
</comment>
<gene>
    <name evidence="2" type="ORF">FHR94_000646</name>
</gene>
<evidence type="ECO:0000313" key="2">
    <source>
        <dbReference type="EMBL" id="MBB3189424.1"/>
    </source>
</evidence>
<dbReference type="Proteomes" id="UP000547614">
    <property type="component" value="Unassembled WGS sequence"/>
</dbReference>
<evidence type="ECO:0000313" key="3">
    <source>
        <dbReference type="Proteomes" id="UP000547614"/>
    </source>
</evidence>
<dbReference type="RefSeq" id="WP_183324177.1">
    <property type="nucleotide sequence ID" value="NZ_JACHXP010000002.1"/>
</dbReference>
<dbReference type="InterPro" id="IPR018739">
    <property type="entry name" value="DUF2281"/>
</dbReference>
<proteinExistence type="predicted"/>
<organism evidence="2 3">
    <name type="scientific">Halomonas cerina</name>
    <dbReference type="NCBI Taxonomy" id="447424"/>
    <lineage>
        <taxon>Bacteria</taxon>
        <taxon>Pseudomonadati</taxon>
        <taxon>Pseudomonadota</taxon>
        <taxon>Gammaproteobacteria</taxon>
        <taxon>Oceanospirillales</taxon>
        <taxon>Halomonadaceae</taxon>
        <taxon>Halomonas</taxon>
    </lineage>
</organism>
<dbReference type="EMBL" id="JACHXP010000002">
    <property type="protein sequence ID" value="MBB3189424.1"/>
    <property type="molecule type" value="Genomic_DNA"/>
</dbReference>
<feature type="domain" description="DUF2281" evidence="1">
    <location>
        <begin position="18"/>
        <end position="78"/>
    </location>
</feature>
<dbReference type="Pfam" id="PF10047">
    <property type="entry name" value="DUF2281"/>
    <property type="match status" value="1"/>
</dbReference>
<reference evidence="2 3" key="1">
    <citation type="submission" date="2020-08" db="EMBL/GenBank/DDBJ databases">
        <title>Genomic Encyclopedia of Type Strains, Phase III (KMG-III): the genomes of soil and plant-associated and newly described type strains.</title>
        <authorList>
            <person name="Whitman W."/>
        </authorList>
    </citation>
    <scope>NUCLEOTIDE SEQUENCE [LARGE SCALE GENOMIC DNA]</scope>
    <source>
        <strain evidence="2 3">CECT 7282</strain>
    </source>
</reference>
<name>A0A839V9P2_9GAMM</name>
<dbReference type="AlphaFoldDB" id="A0A839V9P2"/>